<dbReference type="PANTHER" id="PTHR45527:SF1">
    <property type="entry name" value="FATTY ACID SYNTHASE"/>
    <property type="match status" value="1"/>
</dbReference>
<dbReference type="GO" id="GO:0043041">
    <property type="term" value="P:amino acid activation for nonribosomal peptide biosynthetic process"/>
    <property type="evidence" value="ECO:0007669"/>
    <property type="project" value="TreeGrafter"/>
</dbReference>
<feature type="non-terminal residue" evidence="5">
    <location>
        <position position="1301"/>
    </location>
</feature>
<dbReference type="FunFam" id="3.40.50.980:FF:000001">
    <property type="entry name" value="Non-ribosomal peptide synthetase"/>
    <property type="match status" value="1"/>
</dbReference>
<dbReference type="SUPFAM" id="SSF52777">
    <property type="entry name" value="CoA-dependent acyltransferases"/>
    <property type="match status" value="3"/>
</dbReference>
<dbReference type="CDD" id="cd05930">
    <property type="entry name" value="A_NRPS"/>
    <property type="match status" value="1"/>
</dbReference>
<evidence type="ECO:0000313" key="6">
    <source>
        <dbReference type="Proteomes" id="UP000015350"/>
    </source>
</evidence>
<dbReference type="SUPFAM" id="SSF56801">
    <property type="entry name" value="Acetyl-CoA synthetase-like"/>
    <property type="match status" value="1"/>
</dbReference>
<dbReference type="GO" id="GO:0031177">
    <property type="term" value="F:phosphopantetheine binding"/>
    <property type="evidence" value="ECO:0007669"/>
    <property type="project" value="TreeGrafter"/>
</dbReference>
<keyword evidence="2" id="KW-0596">Phosphopantetheine</keyword>
<evidence type="ECO:0000313" key="5">
    <source>
        <dbReference type="EMBL" id="EPY00898.1"/>
    </source>
</evidence>
<dbReference type="InterPro" id="IPR036736">
    <property type="entry name" value="ACP-like_sf"/>
</dbReference>
<dbReference type="Pfam" id="PF00550">
    <property type="entry name" value="PP-binding"/>
    <property type="match status" value="1"/>
</dbReference>
<dbReference type="EMBL" id="AQPH01000062">
    <property type="protein sequence ID" value="EPY00898.1"/>
    <property type="molecule type" value="Genomic_DNA"/>
</dbReference>
<comment type="caution">
    <text evidence="5">The sequence shown here is derived from an EMBL/GenBank/DDBJ whole genome shotgun (WGS) entry which is preliminary data.</text>
</comment>
<name>S9S9Z4_MAGFU</name>
<dbReference type="FunFam" id="3.40.50.12780:FF:000012">
    <property type="entry name" value="Non-ribosomal peptide synthetase"/>
    <property type="match status" value="1"/>
</dbReference>
<dbReference type="InterPro" id="IPR023213">
    <property type="entry name" value="CAT-like_dom_sf"/>
</dbReference>
<dbReference type="Gene3D" id="1.10.1200.10">
    <property type="entry name" value="ACP-like"/>
    <property type="match status" value="1"/>
</dbReference>
<dbReference type="InterPro" id="IPR020459">
    <property type="entry name" value="AMP-binding"/>
</dbReference>
<feature type="domain" description="Carrier" evidence="4">
    <location>
        <begin position="970"/>
        <end position="1044"/>
    </location>
</feature>
<dbReference type="STRING" id="1316936.K678_13730"/>
<dbReference type="InterPro" id="IPR042099">
    <property type="entry name" value="ANL_N_sf"/>
</dbReference>
<dbReference type="Pfam" id="PF13193">
    <property type="entry name" value="AMP-binding_C"/>
    <property type="match status" value="1"/>
</dbReference>
<dbReference type="PROSITE" id="PS00012">
    <property type="entry name" value="PHOSPHOPANTETHEINE"/>
    <property type="match status" value="1"/>
</dbReference>
<dbReference type="PANTHER" id="PTHR45527">
    <property type="entry name" value="NONRIBOSOMAL PEPTIDE SYNTHETASE"/>
    <property type="match status" value="1"/>
</dbReference>
<dbReference type="GO" id="GO:0005737">
    <property type="term" value="C:cytoplasm"/>
    <property type="evidence" value="ECO:0007669"/>
    <property type="project" value="TreeGrafter"/>
</dbReference>
<dbReference type="InterPro" id="IPR009081">
    <property type="entry name" value="PP-bd_ACP"/>
</dbReference>
<reference evidence="5 6" key="1">
    <citation type="submission" date="2013-04" db="EMBL/GenBank/DDBJ databases">
        <authorList>
            <person name="Kuznetsov B."/>
            <person name="Ivanovsky R."/>
        </authorList>
    </citation>
    <scope>NUCLEOTIDE SEQUENCE [LARGE SCALE GENOMIC DNA]</scope>
    <source>
        <strain evidence="5 6">MGU-K5</strain>
    </source>
</reference>
<comment type="cofactor">
    <cofactor evidence="1">
        <name>pantetheine 4'-phosphate</name>
        <dbReference type="ChEBI" id="CHEBI:47942"/>
    </cofactor>
</comment>
<dbReference type="Proteomes" id="UP000015350">
    <property type="component" value="Unassembled WGS sequence"/>
</dbReference>
<dbReference type="Pfam" id="PF00668">
    <property type="entry name" value="Condensation"/>
    <property type="match status" value="2"/>
</dbReference>
<dbReference type="CDD" id="cd19543">
    <property type="entry name" value="DCL_NRPS"/>
    <property type="match status" value="1"/>
</dbReference>
<dbReference type="Gene3D" id="3.30.300.30">
    <property type="match status" value="1"/>
</dbReference>
<dbReference type="PROSITE" id="PS00455">
    <property type="entry name" value="AMP_BINDING"/>
    <property type="match status" value="1"/>
</dbReference>
<protein>
    <submittedName>
        <fullName evidence="5">Bacitracin synthetase 1</fullName>
    </submittedName>
</protein>
<accession>S9S9Z4</accession>
<dbReference type="InterPro" id="IPR045851">
    <property type="entry name" value="AMP-bd_C_sf"/>
</dbReference>
<dbReference type="InterPro" id="IPR010071">
    <property type="entry name" value="AA_adenyl_dom"/>
</dbReference>
<dbReference type="GO" id="GO:0044550">
    <property type="term" value="P:secondary metabolite biosynthetic process"/>
    <property type="evidence" value="ECO:0007669"/>
    <property type="project" value="TreeGrafter"/>
</dbReference>
<dbReference type="Gene3D" id="3.40.50.12780">
    <property type="entry name" value="N-terminal domain of ligase-like"/>
    <property type="match status" value="1"/>
</dbReference>
<evidence type="ECO:0000256" key="1">
    <source>
        <dbReference type="ARBA" id="ARBA00001957"/>
    </source>
</evidence>
<gene>
    <name evidence="5" type="ORF">K678_13730</name>
</gene>
<organism evidence="5 6">
    <name type="scientific">Magnetospirillum fulvum MGU-K5</name>
    <dbReference type="NCBI Taxonomy" id="1316936"/>
    <lineage>
        <taxon>Bacteria</taxon>
        <taxon>Pseudomonadati</taxon>
        <taxon>Pseudomonadota</taxon>
        <taxon>Alphaproteobacteria</taxon>
        <taxon>Rhodospirillales</taxon>
        <taxon>Rhodospirillaceae</taxon>
        <taxon>Magnetospirillum</taxon>
    </lineage>
</organism>
<dbReference type="Gene3D" id="3.30.559.30">
    <property type="entry name" value="Nonribosomal peptide synthetase, condensation domain"/>
    <property type="match status" value="1"/>
</dbReference>
<dbReference type="InterPro" id="IPR006162">
    <property type="entry name" value="Ppantetheine_attach_site"/>
</dbReference>
<evidence type="ECO:0000256" key="3">
    <source>
        <dbReference type="ARBA" id="ARBA00022553"/>
    </source>
</evidence>
<dbReference type="Pfam" id="PF00501">
    <property type="entry name" value="AMP-binding"/>
    <property type="match status" value="1"/>
</dbReference>
<dbReference type="InterPro" id="IPR020845">
    <property type="entry name" value="AMP-binding_CS"/>
</dbReference>
<sequence>MSNRTGPARRPAREEVAAIYPLLPLQQGMLFHDLLTPGDQPYFRQVSFRIESEAGGFDPVLCREVWHDLIACHEALRSVFDFENTARLLQLVLKQGVTAFDTEDLSPLDAEAQTARIESFRAEDRGRGFDPRGGPLTRIRLFDLGRGRFEMVWSHAHLILDGWSGSLLLAEFAELYAAKRAGRPPDLLPAPPLSPYLDHIAARDAAVSRRYWAELLAGYEHLAGLPRLGPGRAGAPYHAAQHVVTLTPERHQGVERLAACAGVTLNTMLVALWGILLGRYADDDDVVFGSVVSGRTLDLDGIERMIGAFINTIPVRVTINEGDTIADLLGRVQAQAFDSLSHDHLPLAEIQAHTELGAGLLDHLLVFENYPDSTAGADHALGFRVVAAEADERANYDFGLVVQPGPPLRIVFTYNAEAHSEAQMRRLGDQIHTLIDALVADPDQPLRWIDVLGAAERAELAAFATGAKRVPPPEETIVALWRAQVARTPDRTALVWEQSRLTYRELDRRSDRLAAALRRLPGFGAEQPVGVLAHRGGGRIVALLGILKAGGAYLPLTPALPDERLGFILNDTGCRIVLADEPGRVRLDTIRPGIARAIDGLEAEADDSAPAATIAPDDLAYILYTSGSTGRPKGVMVEHRGFVNMILGQIDGFDIGPGDTVLQVSSCSFDASLSEIFMALLAGGTLVLAGSDTILDRSRLLALMADQAITVAGLSPSLLSALDFADFPGLRLLISAGEAVDPASARHYAARLRFINAYGPTEASVCASYHEVEPERAYPAGIPIGRPIPNTAIRILDRLSRPVPIGAVGEICLFGPGLARGYRNSAELTRAKFVGEGAERFYRTGDLGLWLEEGEIVYRGRRDGQVKLNGRRVELGEIEAALRAVPGIAQAAVIVAGAGEGRAGHLVAYIVAAFPPDPEAVRRHLAATLPSYMIPSALVTLAALPLTLAGKLDRKALPPPVAESAERADPPANPAEQAVATAFETVLGRGPVGRSERFQALGGDSLAAIRVVGRLSKLGFDLTLADLLERQSVADIAAVMVPRRPAVTVAPPESPDAPLTPIQAAFFADHHDDRAHYNHAVLLKAAEPIEDKALAQALAALWRQHDALRLRFQLDRDPVTQSAADPLTPPAPVWVDLRGQPDPWAAMRADVAIRHQGFDLATGPLLAAIVYRSDEGDFLVLLAHHLITDAVSWRILLDDLATFYRQARRGEPVTLPPVGASYLDWARALRTYRDSGQLAERKAFWDAIDAAPIRRLASDGPMLPHRYDETETLSVELPLASDLADRAVQDRLLATLARSLA</sequence>
<dbReference type="InterPro" id="IPR001242">
    <property type="entry name" value="Condensation_dom"/>
</dbReference>
<dbReference type="eggNOG" id="COG1020">
    <property type="taxonomic scope" value="Bacteria"/>
</dbReference>
<dbReference type="GO" id="GO:0003824">
    <property type="term" value="F:catalytic activity"/>
    <property type="evidence" value="ECO:0007669"/>
    <property type="project" value="InterPro"/>
</dbReference>
<evidence type="ECO:0000259" key="4">
    <source>
        <dbReference type="PROSITE" id="PS50075"/>
    </source>
</evidence>
<dbReference type="InterPro" id="IPR025110">
    <property type="entry name" value="AMP-bd_C"/>
</dbReference>
<dbReference type="NCBIfam" id="TIGR01733">
    <property type="entry name" value="AA-adenyl-dom"/>
    <property type="match status" value="1"/>
</dbReference>
<dbReference type="RefSeq" id="WP_021133038.1">
    <property type="nucleotide sequence ID" value="NZ_AQPH01000062.1"/>
</dbReference>
<dbReference type="InterPro" id="IPR000873">
    <property type="entry name" value="AMP-dep_synth/lig_dom"/>
</dbReference>
<proteinExistence type="predicted"/>
<dbReference type="PRINTS" id="PR00154">
    <property type="entry name" value="AMPBINDING"/>
</dbReference>
<dbReference type="PROSITE" id="PS50075">
    <property type="entry name" value="CARRIER"/>
    <property type="match status" value="1"/>
</dbReference>
<dbReference type="SUPFAM" id="SSF47336">
    <property type="entry name" value="ACP-like"/>
    <property type="match status" value="1"/>
</dbReference>
<keyword evidence="3" id="KW-0597">Phosphoprotein</keyword>
<evidence type="ECO:0000256" key="2">
    <source>
        <dbReference type="ARBA" id="ARBA00022450"/>
    </source>
</evidence>
<dbReference type="Gene3D" id="3.30.559.10">
    <property type="entry name" value="Chloramphenicol acetyltransferase-like domain"/>
    <property type="match status" value="2"/>
</dbReference>
<dbReference type="OrthoDB" id="9770470at2"/>